<dbReference type="GO" id="GO:1990189">
    <property type="term" value="F:protein N-terminal-serine acetyltransferase activity"/>
    <property type="evidence" value="ECO:0007669"/>
    <property type="project" value="TreeGrafter"/>
</dbReference>
<keyword evidence="3" id="KW-1185">Reference proteome</keyword>
<organism evidence="2 3">
    <name type="scientific">Paenibacillus foliorum</name>
    <dbReference type="NCBI Taxonomy" id="2654974"/>
    <lineage>
        <taxon>Bacteria</taxon>
        <taxon>Bacillati</taxon>
        <taxon>Bacillota</taxon>
        <taxon>Bacilli</taxon>
        <taxon>Bacillales</taxon>
        <taxon>Paenibacillaceae</taxon>
        <taxon>Paenibacillus</taxon>
    </lineage>
</organism>
<dbReference type="Proteomes" id="UP000641588">
    <property type="component" value="Unassembled WGS sequence"/>
</dbReference>
<dbReference type="SUPFAM" id="SSF55729">
    <property type="entry name" value="Acyl-CoA N-acyltransferases (Nat)"/>
    <property type="match status" value="1"/>
</dbReference>
<comment type="caution">
    <text evidence="2">The sequence shown here is derived from an EMBL/GenBank/DDBJ whole genome shotgun (WGS) entry which is preliminary data.</text>
</comment>
<dbReference type="InterPro" id="IPR000182">
    <property type="entry name" value="GNAT_dom"/>
</dbReference>
<dbReference type="InterPro" id="IPR051908">
    <property type="entry name" value="Ribosomal_N-acetyltransferase"/>
</dbReference>
<accession>A0A972GUP9</accession>
<protein>
    <submittedName>
        <fullName evidence="2">GNAT family N-acetyltransferase</fullName>
    </submittedName>
</protein>
<dbReference type="GO" id="GO:0008999">
    <property type="term" value="F:protein-N-terminal-alanine acetyltransferase activity"/>
    <property type="evidence" value="ECO:0007669"/>
    <property type="project" value="TreeGrafter"/>
</dbReference>
<gene>
    <name evidence="2" type="ORF">GC093_28875</name>
</gene>
<dbReference type="EMBL" id="WHOD01000109">
    <property type="protein sequence ID" value="NOU97211.1"/>
    <property type="molecule type" value="Genomic_DNA"/>
</dbReference>
<sequence length="206" mass="23310">MDIYSFHGGVFVGVAELNPILLSIPESFETDRLIIRAPLWEDGAAVNEAIKESIEQLRPWMPWAHALPSIEESEAGVRQARLKFLERTDLRLHIMLKETGQFIGSSGLHRIDWKARKFEIGYWVRTSFSGQGYITEAADGITNFAIQHLNANRVEIRCDSRNSRSSQVAQRLGFTLEGILRSEERGVDGALRDTMIFSKVRGAEFC</sequence>
<evidence type="ECO:0000313" key="3">
    <source>
        <dbReference type="Proteomes" id="UP000641588"/>
    </source>
</evidence>
<proteinExistence type="predicted"/>
<dbReference type="PANTHER" id="PTHR43441:SF3">
    <property type="entry name" value="ACETYLTRANSFERASE"/>
    <property type="match status" value="1"/>
</dbReference>
<dbReference type="Gene3D" id="3.40.630.30">
    <property type="match status" value="1"/>
</dbReference>
<dbReference type="Pfam" id="PF13302">
    <property type="entry name" value="Acetyltransf_3"/>
    <property type="match status" value="1"/>
</dbReference>
<dbReference type="AlphaFoldDB" id="A0A972GUP9"/>
<feature type="domain" description="N-acetyltransferase" evidence="1">
    <location>
        <begin position="44"/>
        <end position="196"/>
    </location>
</feature>
<evidence type="ECO:0000259" key="1">
    <source>
        <dbReference type="PROSITE" id="PS51186"/>
    </source>
</evidence>
<name>A0A972GUP9_9BACL</name>
<dbReference type="GO" id="GO:0005737">
    <property type="term" value="C:cytoplasm"/>
    <property type="evidence" value="ECO:0007669"/>
    <property type="project" value="TreeGrafter"/>
</dbReference>
<dbReference type="PANTHER" id="PTHR43441">
    <property type="entry name" value="RIBOSOMAL-PROTEIN-SERINE ACETYLTRANSFERASE"/>
    <property type="match status" value="1"/>
</dbReference>
<dbReference type="PROSITE" id="PS51186">
    <property type="entry name" value="GNAT"/>
    <property type="match status" value="1"/>
</dbReference>
<reference evidence="2" key="1">
    <citation type="submission" date="2019-10" db="EMBL/GenBank/DDBJ databases">
        <title>Description of Paenibacillus glebae sp. nov.</title>
        <authorList>
            <person name="Carlier A."/>
            <person name="Qi S."/>
        </authorList>
    </citation>
    <scope>NUCLEOTIDE SEQUENCE</scope>
    <source>
        <strain evidence="2">LMG 31456</strain>
    </source>
</reference>
<dbReference type="InterPro" id="IPR016181">
    <property type="entry name" value="Acyl_CoA_acyltransferase"/>
</dbReference>
<evidence type="ECO:0000313" key="2">
    <source>
        <dbReference type="EMBL" id="NOU97211.1"/>
    </source>
</evidence>